<gene>
    <name evidence="2" type="ORF">FHS21_002731</name>
</gene>
<dbReference type="Proteomes" id="UP000554520">
    <property type="component" value="Unassembled WGS sequence"/>
</dbReference>
<dbReference type="Gene3D" id="3.10.170.10">
    <property type="match status" value="1"/>
</dbReference>
<keyword evidence="3" id="KW-1185">Reference proteome</keyword>
<dbReference type="EMBL" id="JACHXN010000007">
    <property type="protein sequence ID" value="MBB3146316.1"/>
    <property type="molecule type" value="Genomic_DNA"/>
</dbReference>
<feature type="compositionally biased region" description="Basic and acidic residues" evidence="1">
    <location>
        <begin position="528"/>
        <end position="545"/>
    </location>
</feature>
<dbReference type="RefSeq" id="WP_183662164.1">
    <property type="nucleotide sequence ID" value="NZ_JACHXN010000007.1"/>
</dbReference>
<protein>
    <submittedName>
        <fullName evidence="2">Uncharacterized protein</fullName>
    </submittedName>
</protein>
<dbReference type="AlphaFoldDB" id="A0A839U5D8"/>
<proteinExistence type="predicted"/>
<evidence type="ECO:0000313" key="3">
    <source>
        <dbReference type="Proteomes" id="UP000554520"/>
    </source>
</evidence>
<evidence type="ECO:0000256" key="1">
    <source>
        <dbReference type="SAM" id="MobiDB-lite"/>
    </source>
</evidence>
<evidence type="ECO:0000313" key="2">
    <source>
        <dbReference type="EMBL" id="MBB3146316.1"/>
    </source>
</evidence>
<organism evidence="2 3">
    <name type="scientific">Phyllobacterium trifolii</name>
    <dbReference type="NCBI Taxonomy" id="300193"/>
    <lineage>
        <taxon>Bacteria</taxon>
        <taxon>Pseudomonadati</taxon>
        <taxon>Pseudomonadota</taxon>
        <taxon>Alphaproteobacteria</taxon>
        <taxon>Hyphomicrobiales</taxon>
        <taxon>Phyllobacteriaceae</taxon>
        <taxon>Phyllobacterium</taxon>
    </lineage>
</organism>
<comment type="caution">
    <text evidence="2">The sequence shown here is derived from an EMBL/GenBank/DDBJ whole genome shotgun (WGS) entry which is preliminary data.</text>
</comment>
<reference evidence="2 3" key="1">
    <citation type="submission" date="2020-08" db="EMBL/GenBank/DDBJ databases">
        <title>Genomic Encyclopedia of Type Strains, Phase III (KMG-III): the genomes of soil and plant-associated and newly described type strains.</title>
        <authorList>
            <person name="Whitman W."/>
        </authorList>
    </citation>
    <scope>NUCLEOTIDE SEQUENCE [LARGE SCALE GENOMIC DNA]</scope>
    <source>
        <strain evidence="2 3">CECT 7015</strain>
    </source>
</reference>
<sequence>MARKTPENKHRLSPETRRRLYGARRFLPLEVQKDTDLRLQIDVYFKDPLVAKNNPAAAIDQNFFVPWEPGLRDGPTSARFAVVDYDATSNTLEAPAVWDSKANAFVAPNGRILDENTSKLPQFRQLSVWATVQHTLDFFESGFALGRRITWAFEGNRLIVVPHAGYGENAYYDRQSKSLQFYWFDGEDGRIFTCQSSDIVNHEFGHAVLDGLRPCYYESVLPLTAGFHEFVGDLTAILMAFRNNDFRKAMIKESADLAGGTLLSSLAQEFGNAVIGQPYLRTAANKLTMSDIKNDLQPHRISQVLTGACFDIMVRLFGKYKERMDQRFKDNPKSKPSLPNAFWYTIQRMQMMAIQPLDFLPPCEVAFRDYALAVLRAEEVSNPTDPDGYREMMFNVFVERGILDEADRASLLEPDAVFNRPELTIYHDIDSIGASRGGAYRFLDDNRADLFIPPNADLIITEIVRAKKLTTESRQLPDQIVVQYIWREDVALEGERFGRFAGERTSMLCGATLVLDQNGNQIHWARKPGSEELGNSREQRAERNAGRKRREAFLDALAARIKSGMIGETVGGELGLLARAIPPFGFNRVDGEVRFQLSPHFAIHDDIEDDDIGGRQWQVSS</sequence>
<dbReference type="SUPFAM" id="SSF55486">
    <property type="entry name" value="Metalloproteases ('zincins'), catalytic domain"/>
    <property type="match status" value="1"/>
</dbReference>
<accession>A0A839U5D8</accession>
<name>A0A839U5D8_9HYPH</name>
<feature type="region of interest" description="Disordered" evidence="1">
    <location>
        <begin position="526"/>
        <end position="546"/>
    </location>
</feature>